<evidence type="ECO:0000313" key="3">
    <source>
        <dbReference type="Proteomes" id="UP000037727"/>
    </source>
</evidence>
<protein>
    <submittedName>
        <fullName evidence="1">Uncharacterized protein</fullName>
    </submittedName>
</protein>
<evidence type="ECO:0000313" key="2">
    <source>
        <dbReference type="EMBL" id="KOY63519.1"/>
    </source>
</evidence>
<organism evidence="1 4">
    <name type="scientific">Photorhabdus heterorhabditis</name>
    <dbReference type="NCBI Taxonomy" id="880156"/>
    <lineage>
        <taxon>Bacteria</taxon>
        <taxon>Pseudomonadati</taxon>
        <taxon>Pseudomonadota</taxon>
        <taxon>Gammaproteobacteria</taxon>
        <taxon>Enterobacterales</taxon>
        <taxon>Morganellaceae</taxon>
        <taxon>Photorhabdus</taxon>
    </lineage>
</organism>
<dbReference type="RefSeq" id="WP_054475989.1">
    <property type="nucleotide sequence ID" value="NZ_CAWPFF010000013.1"/>
</dbReference>
<reference evidence="2 3" key="1">
    <citation type="submission" date="2015-09" db="EMBL/GenBank/DDBJ databases">
        <title>Draft genome sequence and assembly of Photorhabdus sp. VMG, a bacterial symbiont associated with Heterorhabditis zealandica.</title>
        <authorList>
            <person name="Naidoo S."/>
            <person name="Featherston J."/>
            <person name="Mothupi B."/>
            <person name="Gray V.M."/>
        </authorList>
    </citation>
    <scope>NUCLEOTIDE SEQUENCE [LARGE SCALE GENOMIC DNA]</scope>
    <source>
        <strain evidence="2 3">VMG</strain>
    </source>
</reference>
<dbReference type="EMBL" id="VTUW01000011">
    <property type="protein sequence ID" value="KAA1192269.1"/>
    <property type="molecule type" value="Genomic_DNA"/>
</dbReference>
<dbReference type="AlphaFoldDB" id="A0A5B0X2A6"/>
<dbReference type="Proteomes" id="UP000322184">
    <property type="component" value="Unassembled WGS sequence"/>
</dbReference>
<dbReference type="Proteomes" id="UP000037727">
    <property type="component" value="Unassembled WGS sequence"/>
</dbReference>
<comment type="caution">
    <text evidence="1">The sequence shown here is derived from an EMBL/GenBank/DDBJ whole genome shotgun (WGS) entry which is preliminary data.</text>
</comment>
<name>A0A5B0X2A6_9GAMM</name>
<gene>
    <name evidence="2" type="ORF">AM629_02940</name>
    <name evidence="1" type="ORF">F0L16_08085</name>
</gene>
<sequence>MAGQAGLSGVKAIINIATEIYDITKDFHKEAKTVGIPTVLTKKIQRNIDNRWNTLKESFRNP</sequence>
<accession>A0A5B0X2A6</accession>
<proteinExistence type="predicted"/>
<evidence type="ECO:0000313" key="1">
    <source>
        <dbReference type="EMBL" id="KAA1192269.1"/>
    </source>
</evidence>
<evidence type="ECO:0000313" key="4">
    <source>
        <dbReference type="Proteomes" id="UP000322184"/>
    </source>
</evidence>
<reference evidence="1 4" key="2">
    <citation type="submission" date="2019-09" db="EMBL/GenBank/DDBJ databases">
        <title>Whole genome sequence of Photorhabdus heterorhabditis strain ETL (Enterobacteriales: Enterobacteriaceae) a bacterial symbiont of Heterorhabditis zealandica strain ETL (Rhabditida: Heterorhabditidae).</title>
        <authorList>
            <person name="Lulamba T.E."/>
            <person name="Serepa-Dlamini M.H."/>
        </authorList>
    </citation>
    <scope>NUCLEOTIDE SEQUENCE [LARGE SCALE GENOMIC DNA]</scope>
    <source>
        <strain evidence="1 4">ETL</strain>
    </source>
</reference>
<dbReference type="EMBL" id="LJCS01000004">
    <property type="protein sequence ID" value="KOY63519.1"/>
    <property type="molecule type" value="Genomic_DNA"/>
</dbReference>
<keyword evidence="3" id="KW-1185">Reference proteome</keyword>